<dbReference type="OrthoDB" id="57698at2759"/>
<evidence type="ECO:0000313" key="6">
    <source>
        <dbReference type="EMBL" id="KXN66130.1"/>
    </source>
</evidence>
<dbReference type="PROSITE" id="PS50862">
    <property type="entry name" value="AA_TRNA_LIGASE_II"/>
    <property type="match status" value="1"/>
</dbReference>
<proteinExistence type="predicted"/>
<dbReference type="GO" id="GO:0006426">
    <property type="term" value="P:glycyl-tRNA aminoacylation"/>
    <property type="evidence" value="ECO:0007669"/>
    <property type="project" value="TreeGrafter"/>
</dbReference>
<dbReference type="PRINTS" id="PR01043">
    <property type="entry name" value="TRNASYNTHGLY"/>
</dbReference>
<dbReference type="NCBIfam" id="NF003211">
    <property type="entry name" value="PRK04173.1"/>
    <property type="match status" value="1"/>
</dbReference>
<dbReference type="GO" id="GO:0005524">
    <property type="term" value="F:ATP binding"/>
    <property type="evidence" value="ECO:0007669"/>
    <property type="project" value="UniProtKB-KW"/>
</dbReference>
<keyword evidence="2" id="KW-0547">Nucleotide-binding</keyword>
<dbReference type="InterPro" id="IPR006195">
    <property type="entry name" value="aa-tRNA-synth_II"/>
</dbReference>
<sequence length="529" mass="60567">MNIVRPNQNQKLTQLLELLKRTGYLFPTSEIHGGMRGAYDYGYLGIELKNNLKNVWWKDLVYKHSQNIMGIDTSILTNRNVLKASGHLDGFCDELVDCKLSGIRFRPDKAGPATITKIDKVDYLVLAPKDSKSVEDWIKLIQSYLPNIQFINKKGKIRLPIQNLIEPSGDKIGKISFLDVDGNPLDWEYNGYVEPTTNSPFLTSPRKFNLMFKTFQDPPSTVFLRPETAQGIFVNYLYALRWAGQSLPFGVAQVGKSYRNELRVEHAIFRTPEFEQMELEFFVHPKDAGKWFEFWSNSRINWWRKLANHPEEFRTRPHETKELAHYAAGCDDIEYLFPWGWGELEGIANRQDYDLSAHANFTGRKLGITDEEGNYVTPYTIESSSGLNRGCLSLLLDAYHMIDNRPVLKLHPELAPIKVCFIPLVNKPAFNDLSQLLYAQLKGLGINSCLEDGGAKVGKKYFRMDEIGTPYCVTIDEQSLVEGGSVTVRHRDTREQVRVKVDDLAQYIQNLLNPSQLKSLQFKDGKWVN</sequence>
<keyword evidence="3" id="KW-0067">ATP-binding</keyword>
<dbReference type="InterPro" id="IPR036621">
    <property type="entry name" value="Anticodon-bd_dom_sf"/>
</dbReference>
<dbReference type="Pfam" id="PF00587">
    <property type="entry name" value="tRNA-synt_2b"/>
    <property type="match status" value="1"/>
</dbReference>
<evidence type="ECO:0000256" key="4">
    <source>
        <dbReference type="ARBA" id="ARBA00023146"/>
    </source>
</evidence>
<evidence type="ECO:0000259" key="5">
    <source>
        <dbReference type="PROSITE" id="PS50862"/>
    </source>
</evidence>
<evidence type="ECO:0000256" key="2">
    <source>
        <dbReference type="ARBA" id="ARBA00022741"/>
    </source>
</evidence>
<accession>A0A137NTP9</accession>
<dbReference type="STRING" id="796925.A0A137NTP9"/>
<keyword evidence="7" id="KW-1185">Reference proteome</keyword>
<reference evidence="6 7" key="1">
    <citation type="journal article" date="2015" name="Genome Biol. Evol.">
        <title>Phylogenomic analyses indicate that early fungi evolved digesting cell walls of algal ancestors of land plants.</title>
        <authorList>
            <person name="Chang Y."/>
            <person name="Wang S."/>
            <person name="Sekimoto S."/>
            <person name="Aerts A.L."/>
            <person name="Choi C."/>
            <person name="Clum A."/>
            <person name="LaButti K.M."/>
            <person name="Lindquist E.A."/>
            <person name="Yee Ngan C."/>
            <person name="Ohm R.A."/>
            <person name="Salamov A.A."/>
            <person name="Grigoriev I.V."/>
            <person name="Spatafora J.W."/>
            <person name="Berbee M.L."/>
        </authorList>
    </citation>
    <scope>NUCLEOTIDE SEQUENCE [LARGE SCALE GENOMIC DNA]</scope>
    <source>
        <strain evidence="6 7">NRRL 28638</strain>
    </source>
</reference>
<dbReference type="InterPro" id="IPR002314">
    <property type="entry name" value="aa-tRNA-synt_IIb"/>
</dbReference>
<dbReference type="SUPFAM" id="SSF52954">
    <property type="entry name" value="Class II aaRS ABD-related"/>
    <property type="match status" value="1"/>
</dbReference>
<dbReference type="InterPro" id="IPR027031">
    <property type="entry name" value="Gly-tRNA_synthase/POLG2"/>
</dbReference>
<dbReference type="OMA" id="LELQFFT"/>
<dbReference type="GO" id="GO:0004820">
    <property type="term" value="F:glycine-tRNA ligase activity"/>
    <property type="evidence" value="ECO:0007669"/>
    <property type="project" value="TreeGrafter"/>
</dbReference>
<dbReference type="Gene3D" id="3.30.930.10">
    <property type="entry name" value="Bira Bifunctional Protein, Domain 2"/>
    <property type="match status" value="1"/>
</dbReference>
<dbReference type="PANTHER" id="PTHR10745">
    <property type="entry name" value="GLYCYL-TRNA SYNTHETASE/DNA POLYMERASE SUBUNIT GAMMA-2"/>
    <property type="match status" value="1"/>
</dbReference>
<evidence type="ECO:0000256" key="3">
    <source>
        <dbReference type="ARBA" id="ARBA00022840"/>
    </source>
</evidence>
<evidence type="ECO:0000256" key="1">
    <source>
        <dbReference type="ARBA" id="ARBA00022598"/>
    </source>
</evidence>
<dbReference type="EMBL" id="KQ964763">
    <property type="protein sequence ID" value="KXN66130.1"/>
    <property type="molecule type" value="Genomic_DNA"/>
</dbReference>
<dbReference type="InterPro" id="IPR045864">
    <property type="entry name" value="aa-tRNA-synth_II/BPL/LPL"/>
</dbReference>
<dbReference type="Proteomes" id="UP000070444">
    <property type="component" value="Unassembled WGS sequence"/>
</dbReference>
<name>A0A137NTP9_CONC2</name>
<dbReference type="InterPro" id="IPR004154">
    <property type="entry name" value="Anticodon-bd"/>
</dbReference>
<protein>
    <submittedName>
        <fullName evidence="6">Glycyl-tRNA synthetase</fullName>
    </submittedName>
</protein>
<dbReference type="Gene3D" id="3.40.50.800">
    <property type="entry name" value="Anticodon-binding domain"/>
    <property type="match status" value="1"/>
</dbReference>
<dbReference type="Pfam" id="PF03129">
    <property type="entry name" value="HGTP_anticodon"/>
    <property type="match status" value="1"/>
</dbReference>
<dbReference type="GO" id="GO:0005737">
    <property type="term" value="C:cytoplasm"/>
    <property type="evidence" value="ECO:0007669"/>
    <property type="project" value="TreeGrafter"/>
</dbReference>
<evidence type="ECO:0000313" key="7">
    <source>
        <dbReference type="Proteomes" id="UP000070444"/>
    </source>
</evidence>
<dbReference type="AlphaFoldDB" id="A0A137NTP9"/>
<keyword evidence="1" id="KW-0436">Ligase</keyword>
<feature type="domain" description="Aminoacyl-transfer RNA synthetases class-II family profile" evidence="5">
    <location>
        <begin position="14"/>
        <end position="416"/>
    </location>
</feature>
<gene>
    <name evidence="6" type="ORF">CONCODRAFT_44030</name>
</gene>
<organism evidence="6 7">
    <name type="scientific">Conidiobolus coronatus (strain ATCC 28846 / CBS 209.66 / NRRL 28638)</name>
    <name type="common">Delacroixia coronata</name>
    <dbReference type="NCBI Taxonomy" id="796925"/>
    <lineage>
        <taxon>Eukaryota</taxon>
        <taxon>Fungi</taxon>
        <taxon>Fungi incertae sedis</taxon>
        <taxon>Zoopagomycota</taxon>
        <taxon>Entomophthoromycotina</taxon>
        <taxon>Entomophthoromycetes</taxon>
        <taxon>Entomophthorales</taxon>
        <taxon>Ancylistaceae</taxon>
        <taxon>Conidiobolus</taxon>
    </lineage>
</organism>
<keyword evidence="4 6" id="KW-0030">Aminoacyl-tRNA synthetase</keyword>
<dbReference type="PANTHER" id="PTHR10745:SF8">
    <property type="entry name" value="DNA POLYMERASE SUBUNIT GAMMA-2, MITOCHONDRIAL"/>
    <property type="match status" value="1"/>
</dbReference>
<dbReference type="SUPFAM" id="SSF55681">
    <property type="entry name" value="Class II aaRS and biotin synthetases"/>
    <property type="match status" value="1"/>
</dbReference>